<accession>A0A8S2UD94</accession>
<dbReference type="EMBL" id="CAJOBH010040848">
    <property type="protein sequence ID" value="CAF4327859.1"/>
    <property type="molecule type" value="Genomic_DNA"/>
</dbReference>
<sequence>MLNRIRKLKKKEDIKKEDHDLLEQCHQNYFKKEYHREALHIFAKNAQVDAHNEEMIEKCCTDIRSFYEVD</sequence>
<dbReference type="Proteomes" id="UP000681967">
    <property type="component" value="Unassembled WGS sequence"/>
</dbReference>
<protein>
    <submittedName>
        <fullName evidence="1">Uncharacterized protein</fullName>
    </submittedName>
</protein>
<evidence type="ECO:0000313" key="2">
    <source>
        <dbReference type="Proteomes" id="UP000681967"/>
    </source>
</evidence>
<feature type="non-terminal residue" evidence="1">
    <location>
        <position position="70"/>
    </location>
</feature>
<evidence type="ECO:0000313" key="1">
    <source>
        <dbReference type="EMBL" id="CAF4327859.1"/>
    </source>
</evidence>
<gene>
    <name evidence="1" type="ORF">BYL167_LOCUS28556</name>
</gene>
<comment type="caution">
    <text evidence="1">The sequence shown here is derived from an EMBL/GenBank/DDBJ whole genome shotgun (WGS) entry which is preliminary data.</text>
</comment>
<organism evidence="1 2">
    <name type="scientific">Rotaria magnacalcarata</name>
    <dbReference type="NCBI Taxonomy" id="392030"/>
    <lineage>
        <taxon>Eukaryota</taxon>
        <taxon>Metazoa</taxon>
        <taxon>Spiralia</taxon>
        <taxon>Gnathifera</taxon>
        <taxon>Rotifera</taxon>
        <taxon>Eurotatoria</taxon>
        <taxon>Bdelloidea</taxon>
        <taxon>Philodinida</taxon>
        <taxon>Philodinidae</taxon>
        <taxon>Rotaria</taxon>
    </lineage>
</organism>
<reference evidence="1" key="1">
    <citation type="submission" date="2021-02" db="EMBL/GenBank/DDBJ databases">
        <authorList>
            <person name="Nowell W R."/>
        </authorList>
    </citation>
    <scope>NUCLEOTIDE SEQUENCE</scope>
</reference>
<proteinExistence type="predicted"/>
<name>A0A8S2UD94_9BILA</name>
<dbReference type="AlphaFoldDB" id="A0A8S2UD94"/>